<evidence type="ECO:0000313" key="2">
    <source>
        <dbReference type="EMBL" id="EXU61356.1"/>
    </source>
</evidence>
<name>A0A014KWH5_9BACT</name>
<gene>
    <name evidence="2" type="ORF">MOVI_1280</name>
</gene>
<keyword evidence="1" id="KW-0812">Transmembrane</keyword>
<evidence type="ECO:0000313" key="3">
    <source>
        <dbReference type="Proteomes" id="UP000020977"/>
    </source>
</evidence>
<protein>
    <submittedName>
        <fullName evidence="2">Uncharacterized protein</fullName>
    </submittedName>
</protein>
<reference evidence="2 3" key="1">
    <citation type="submission" date="2014-03" db="EMBL/GenBank/DDBJ databases">
        <title>Genome sequence of Mycoplasma ovipneumoniae strain 14811.</title>
        <authorList>
            <person name="Sirand-Pugnet P."/>
            <person name="Breton M."/>
            <person name="Dordet-Frisoni E."/>
            <person name="Baranowski E."/>
            <person name="Barre A."/>
            <person name="Couture C."/>
            <person name="Dupuy V."/>
            <person name="Gaurivaud P."/>
            <person name="Jacob D."/>
            <person name="Lemaitre C."/>
            <person name="Manso-Silvan L."/>
            <person name="Nikolski M."/>
            <person name="Nouvel L.-X."/>
            <person name="Poumarat F."/>
            <person name="Tardy F."/>
            <person name="Thebault P."/>
            <person name="Theil S."/>
            <person name="Citti C."/>
            <person name="Thiaucourt F."/>
            <person name="Blanchard A."/>
        </authorList>
    </citation>
    <scope>NUCLEOTIDE SEQUENCE [LARGE SCALE GENOMIC DNA]</scope>
    <source>
        <strain evidence="2 3">14811</strain>
    </source>
</reference>
<dbReference type="NCBIfam" id="NF045939">
    <property type="entry name" value="MHJ_0274_fam"/>
    <property type="match status" value="1"/>
</dbReference>
<keyword evidence="1" id="KW-1133">Transmembrane helix</keyword>
<dbReference type="eggNOG" id="ENOG5030MT4">
    <property type="taxonomic scope" value="Bacteria"/>
</dbReference>
<comment type="caution">
    <text evidence="2">The sequence shown here is derived from an EMBL/GenBank/DDBJ whole genome shotgun (WGS) entry which is preliminary data.</text>
</comment>
<dbReference type="STRING" id="1188239.MOVI_1280"/>
<dbReference type="AlphaFoldDB" id="A0A014KWH5"/>
<feature type="transmembrane region" description="Helical" evidence="1">
    <location>
        <begin position="6"/>
        <end position="26"/>
    </location>
</feature>
<evidence type="ECO:0000256" key="1">
    <source>
        <dbReference type="SAM" id="Phobius"/>
    </source>
</evidence>
<dbReference type="Proteomes" id="UP000020977">
    <property type="component" value="Unassembled WGS sequence"/>
</dbReference>
<proteinExistence type="predicted"/>
<accession>A0A014KWH5</accession>
<keyword evidence="1" id="KW-0472">Membrane</keyword>
<dbReference type="EMBL" id="JFAD01000010">
    <property type="protein sequence ID" value="EXU61356.1"/>
    <property type="molecule type" value="Genomic_DNA"/>
</dbReference>
<sequence length="214" mass="25044">MVDTNLIVVIALLTTLIIGFLAYGFISNRLKLRRLKIEKAELKDLSNKTLAIFLARIIVIIEKNIDLVSNFVVGANLKMSDVNNLARVHLEVLQNDQVVSQIIQTGYETEKIFFNNINILSKSKSNLWAKHNTKELNYFTDFASYLKKYDKTILGLYNDEKIRFLKYYSHLIADLKQKKVKIDDLSTLSQQYFDQNRIPTKPIKLPFWKKWRKK</sequence>
<dbReference type="RefSeq" id="WP_044283985.1">
    <property type="nucleotide sequence ID" value="NZ_JFAD01000010.1"/>
</dbReference>
<organism evidence="2 3">
    <name type="scientific">Mesomycoplasma ovipneumoniae 14811</name>
    <dbReference type="NCBI Taxonomy" id="1188239"/>
    <lineage>
        <taxon>Bacteria</taxon>
        <taxon>Bacillati</taxon>
        <taxon>Mycoplasmatota</taxon>
        <taxon>Mycoplasmoidales</taxon>
        <taxon>Metamycoplasmataceae</taxon>
        <taxon>Mesomycoplasma</taxon>
    </lineage>
</organism>